<proteinExistence type="predicted"/>
<feature type="non-terminal residue" evidence="1">
    <location>
        <position position="1776"/>
    </location>
</feature>
<reference evidence="1" key="1">
    <citation type="submission" date="2020-04" db="EMBL/GenBank/DDBJ databases">
        <title>A chromosome-scale assembly and high-density genetic map of the yellow drum (Nibea albiflora) genome.</title>
        <authorList>
            <person name="Xu D."/>
            <person name="Zhang W."/>
            <person name="Chen R."/>
            <person name="Tan P."/>
            <person name="Wang L."/>
            <person name="Song H."/>
            <person name="Tian L."/>
            <person name="Zhu Q."/>
            <person name="Wang B."/>
        </authorList>
    </citation>
    <scope>NUCLEOTIDE SEQUENCE</scope>
    <source>
        <strain evidence="1">ZJHYS-2018</strain>
    </source>
</reference>
<comment type="caution">
    <text evidence="1">The sequence shown here is derived from an EMBL/GenBank/DDBJ whole genome shotgun (WGS) entry which is preliminary data.</text>
</comment>
<accession>A0ACB7EES7</accession>
<evidence type="ECO:0000313" key="1">
    <source>
        <dbReference type="EMBL" id="KAG8000534.1"/>
    </source>
</evidence>
<dbReference type="EMBL" id="CM024796">
    <property type="protein sequence ID" value="KAG8000534.1"/>
    <property type="molecule type" value="Genomic_DNA"/>
</dbReference>
<name>A0ACB7EES7_NIBAL</name>
<protein>
    <submittedName>
        <fullName evidence="1">Ubiquitin carboxyl-terminal hydrolase isozyme L3</fullName>
    </submittedName>
</protein>
<sequence>FVNCLGMRPSWQFGDVYGLDPELLSMVPRPVCAVLLLFPVTEKYETFKQEEEEKLKEQPQEVSPDVYFIKQTIGNACGTIGLIHAVANNQAHLEFESDSALKKFIEQTSKMTPEERATFLEKDESIRVTHESSAQEGQTEAPSLDEKVNLHFIAFVNVGGQLYELDGRKPFPIVHGKTSEDTLLEDAVEVCKVFMARDPQEAVTKKKFGSTDFRSALENGVLLCEHQETNRRLKNVLITIYWLGRRAQCDRVYDGPYLNFKAFEGLLGTALYKALQETSSQKGSNVRDSGFGDSWYSEREELHHLKEGGGGGHKRDDSLDSLDSLGSQPRSISSDTTLKGSSEGCCSDTEADSGFRMADNRDNVSYRRSVAITPKASTPFNQFLPSKDKPSGYVPAPLRKKRAERNEDSRRSWANPMYAEDEGQLTRYCQETHNNSKHPCEGFSSLIQSLASKLSPLPSLLVCCGSVVLSADARWWLCFVWLRDGGLSETRLCCPESSGDAQLQWAYEYESGSDSDADRPDPDLVLDDLASRRFHSPSPAPPTNFAVPSSPLAAGRASGGRGGPWPKVAIAPQQNVTFLSSSSSGGETKPPEHCHRRRVVSTDSLFREIYGDSEDEDDEVGYADPVQDDLYARKIGIKPQPAGHETHDKFLPKFWTPEEDIHIQKIKLGSQRRPWYKKMQGFRQHQMRESIDGSKSTSDIQVDPSVTRQARHEEMQKYHDKLKDSEDKWQDDLSKWKSRRRSVNSDIVKKKEEREKIEQITYSSSSSNRRSKTFKEMQEERSYTIDTPYYSSEPPEPSPKEVEPPAASPATGRAASPPTSLEVDTVERPAGSDATTAVAPTASSRSFSNRSRSPEAAPLQSRPVSEHAATVETETTTTVVSSSSSSVQKAPEPRRPLSVTQAEAEAPSSGSLYKQQPQLGSMEPKPPGVSRVSASLPRSYQRSDSARLTSVVTPRPFGTQTSRLSSLPRAFTLDDPHKRVNGDVAAVSKKSSVPTRYHQFMTSEDEAEAQSSSAHSSEDEEEAAEEKREGKSEIVTSLTQSVSPVPPPVKSRSSGQSSSQRKQPGTRESYCEMRVSLNQKPNSSKDFGFQAAWDSTGARVTSIQPGSQAEMCQLQAGDEVLSVNRHKVAEMSYTDWKSCMEEALQEGSLVMDVRRHGKNNWDRDPPSLPFKSHKTINLTSTDHPVLLGSPDANAVKPSLDFTSRTSREIQLPSTKEAPAQPAVDAASNGVNGGFREETVTMRNKAGGASRQHVCLLRLQIPVPAITPSSSRWSWDPEEERRRQEKWQKEQERILQEKYKRDQEKLHEEWLKAQQEIKSSEQQEPASLAVNSHSVSPRSPLSPVNQPVTPPWEEEERKRKEEQERLRQAEERRKREEEERQLQRLQEERLRKERQEEGGEEEEGGGRAEMAEEERGGEGGGEEAAGGLRAAAQRAGESLRAAAAVCRHNLSRVRCIASRRLNHVCFMSTVMKLASVHVPPLGMAQWLLEEQLKIACDREAQSQRAASELEMERRNILNAMRYREPERAATGSGLLFERKGQQPGSQAEAERQQILNEMKKKTPLLTDSSWIRQRSTTTTPHTKEADAPPMRRGESLDNLDSYNSWRSSWTPRSNSHIQNYTRPHSALSGSTSFYGGGSVPQRPGSSSTLPSSYSMGSLRGGAGTPSSPWSRQSPSPSHSSPSPTPSEPTSDAGAGQQRSRSVSGKKICTFCDAPLGKGAAMIIESLGLCYHLSCFKCIDCKSDLGGSEAGAEVRIRNKQLYCNSCYMRFKSECVILP</sequence>
<keyword evidence="2" id="KW-1185">Reference proteome</keyword>
<evidence type="ECO:0000313" key="2">
    <source>
        <dbReference type="Proteomes" id="UP000805704"/>
    </source>
</evidence>
<feature type="non-terminal residue" evidence="1">
    <location>
        <position position="1"/>
    </location>
</feature>
<keyword evidence="1" id="KW-0378">Hydrolase</keyword>
<gene>
    <name evidence="1" type="primary">UCHL3</name>
    <name evidence="1" type="ORF">GBF38_016924</name>
</gene>
<dbReference type="Proteomes" id="UP000805704">
    <property type="component" value="Chromosome 8"/>
</dbReference>
<organism evidence="1 2">
    <name type="scientific">Nibea albiflora</name>
    <name type="common">Yellow drum</name>
    <name type="synonym">Corvina albiflora</name>
    <dbReference type="NCBI Taxonomy" id="240163"/>
    <lineage>
        <taxon>Eukaryota</taxon>
        <taxon>Metazoa</taxon>
        <taxon>Chordata</taxon>
        <taxon>Craniata</taxon>
        <taxon>Vertebrata</taxon>
        <taxon>Euteleostomi</taxon>
        <taxon>Actinopterygii</taxon>
        <taxon>Neopterygii</taxon>
        <taxon>Teleostei</taxon>
        <taxon>Neoteleostei</taxon>
        <taxon>Acanthomorphata</taxon>
        <taxon>Eupercaria</taxon>
        <taxon>Sciaenidae</taxon>
        <taxon>Nibea</taxon>
    </lineage>
</organism>